<proteinExistence type="predicted"/>
<evidence type="ECO:0000313" key="2">
    <source>
        <dbReference type="EMBL" id="OQW86468.1"/>
    </source>
</evidence>
<accession>A0A1W9KRG0</accession>
<dbReference type="InterPro" id="IPR045445">
    <property type="entry name" value="DUF6502"/>
</dbReference>
<protein>
    <submittedName>
        <fullName evidence="2">Uncharacterized protein</fullName>
    </submittedName>
</protein>
<gene>
    <name evidence="2" type="ORF">BWK72_17195</name>
</gene>
<dbReference type="EMBL" id="MTEI01000016">
    <property type="protein sequence ID" value="OQW86468.1"/>
    <property type="molecule type" value="Genomic_DNA"/>
</dbReference>
<feature type="region of interest" description="Disordered" evidence="1">
    <location>
        <begin position="289"/>
        <end position="309"/>
    </location>
</feature>
<dbReference type="Proteomes" id="UP000192505">
    <property type="component" value="Unassembled WGS sequence"/>
</dbReference>
<sequence>MIALPTPDKAADDTAVLPQPALAAQALALLFKPLARLMIDHGLQLPDILELLKKSLVDEAANGYGQPEKASTDTRIAVLTGVHRKDVKRLRDATQTADLSSPTASLAALVVARWISNPHYLNADQTPRLLARTPKRGKPGEPDFTQLVADISRDVGGKAVLDELHRLGVVSVQEDGYVSLKAAAFVPKEGLSESFHFLANNLHDHLASAVHNLAPDRTTSPMLEQSAFSANLTDEQAQQLHDRARQLWGHTLQQFLQTATVAEQRSQHNDGPKHRIRFGVYFHDTVQDSPPVSAGKVGHKRPPLQNTNS</sequence>
<dbReference type="Pfam" id="PF20112">
    <property type="entry name" value="DUF6502"/>
    <property type="match status" value="1"/>
</dbReference>
<name>A0A1W9KRG0_9BURK</name>
<organism evidence="2 3">
    <name type="scientific">Rhodoferax ferrireducens</name>
    <dbReference type="NCBI Taxonomy" id="192843"/>
    <lineage>
        <taxon>Bacteria</taxon>
        <taxon>Pseudomonadati</taxon>
        <taxon>Pseudomonadota</taxon>
        <taxon>Betaproteobacteria</taxon>
        <taxon>Burkholderiales</taxon>
        <taxon>Comamonadaceae</taxon>
        <taxon>Rhodoferax</taxon>
    </lineage>
</organism>
<reference evidence="2 3" key="1">
    <citation type="submission" date="2017-01" db="EMBL/GenBank/DDBJ databases">
        <title>Novel large sulfur bacteria in the metagenomes of groundwater-fed chemosynthetic microbial mats in the Lake Huron basin.</title>
        <authorList>
            <person name="Sharrar A.M."/>
            <person name="Flood B.E."/>
            <person name="Bailey J.V."/>
            <person name="Jones D.S."/>
            <person name="Biddanda B."/>
            <person name="Ruberg S.A."/>
            <person name="Marcus D.N."/>
            <person name="Dick G.J."/>
        </authorList>
    </citation>
    <scope>NUCLEOTIDE SEQUENCE [LARGE SCALE GENOMIC DNA]</scope>
    <source>
        <strain evidence="2">A7</strain>
    </source>
</reference>
<evidence type="ECO:0000313" key="3">
    <source>
        <dbReference type="Proteomes" id="UP000192505"/>
    </source>
</evidence>
<dbReference type="AlphaFoldDB" id="A0A1W9KRG0"/>
<evidence type="ECO:0000256" key="1">
    <source>
        <dbReference type="SAM" id="MobiDB-lite"/>
    </source>
</evidence>
<comment type="caution">
    <text evidence="2">The sequence shown here is derived from an EMBL/GenBank/DDBJ whole genome shotgun (WGS) entry which is preliminary data.</text>
</comment>